<comment type="similarity">
    <text evidence="2 6">Belongs to the KduI family.</text>
</comment>
<gene>
    <name evidence="6 7" type="primary">kduI</name>
    <name evidence="7" type="ORF">E2R65_03590</name>
</gene>
<dbReference type="PANTHER" id="PTHR38461:SF1">
    <property type="entry name" value="4-DEOXY-L-THREO-5-HEXOSULOSE-URONATE KETOL-ISOMERASE"/>
    <property type="match status" value="1"/>
</dbReference>
<name>A0A4Y8AJQ3_9SPHI</name>
<dbReference type="Gene3D" id="2.60.120.520">
    <property type="entry name" value="pectin degrading enzyme 5-keto 4- deoxyuronate isomerase, domain 1"/>
    <property type="match status" value="1"/>
</dbReference>
<evidence type="ECO:0000256" key="2">
    <source>
        <dbReference type="ARBA" id="ARBA00008086"/>
    </source>
</evidence>
<comment type="pathway">
    <text evidence="6">Glycan metabolism; pectin degradation; 2-dehydro-3-deoxy-D-gluconate from pectin: step 4/5.</text>
</comment>
<evidence type="ECO:0000313" key="7">
    <source>
        <dbReference type="EMBL" id="TEW69260.1"/>
    </source>
</evidence>
<dbReference type="GO" id="GO:0042840">
    <property type="term" value="P:D-glucuronate catabolic process"/>
    <property type="evidence" value="ECO:0007669"/>
    <property type="project" value="TreeGrafter"/>
</dbReference>
<comment type="caution">
    <text evidence="7">The sequence shown here is derived from an EMBL/GenBank/DDBJ whole genome shotgun (WGS) entry which is preliminary data.</text>
</comment>
<reference evidence="7 8" key="1">
    <citation type="journal article" date="2016" name="Int. J. Syst. Evol. Microbiol.">
        <title>Proposal of Mucilaginibacter phyllosphaerae sp. nov. isolated from the phyllosphere of Galium album.</title>
        <authorList>
            <person name="Aydogan E.L."/>
            <person name="Busse H.J."/>
            <person name="Moser G."/>
            <person name="Muller C."/>
            <person name="Kampfer P."/>
            <person name="Glaeser S.P."/>
        </authorList>
    </citation>
    <scope>NUCLEOTIDE SEQUENCE [LARGE SCALE GENOMIC DNA]</scope>
    <source>
        <strain evidence="7 8">PP-F2FG21</strain>
    </source>
</reference>
<sequence length="295" mass="33029">MQHNCRLVDNYSLTKKFLVLRVIHSVHPDDLKNYHTEQIRERFLLDKLVQPDAVNCVYTHYDRIVAGVAHPVSQTLTLDTYDNLKAAYFLERREMGIINVAGDGTITVDGQAYNLKKLDCLYIGKGAKQITFAAADAAAAPVFYLLSAPAHQTYPTVLMTIEQAEKVEAGAAETANKRTINKYIHAAGIPSCQLVMGLTILHPGSVWNTMPPHVHGRRMEAYFYFDIPAGQRVFHLMGEESQTRHLLIDNYEAVVSPPWSMHSGAGTGNYSFIWGMGGENLDYTDMDAIKIENIR</sequence>
<dbReference type="Pfam" id="PF04962">
    <property type="entry name" value="KduI"/>
    <property type="match status" value="1"/>
</dbReference>
<dbReference type="InterPro" id="IPR007045">
    <property type="entry name" value="KduI"/>
</dbReference>
<proteinExistence type="inferred from homology"/>
<evidence type="ECO:0000256" key="6">
    <source>
        <dbReference type="HAMAP-Rule" id="MF_00687"/>
    </source>
</evidence>
<dbReference type="InterPro" id="IPR021120">
    <property type="entry name" value="KduI/IolB_isomerase"/>
</dbReference>
<dbReference type="EC" id="5.3.1.17" evidence="6"/>
<dbReference type="OrthoDB" id="9770644at2"/>
<keyword evidence="4 6" id="KW-0862">Zinc</keyword>
<dbReference type="CDD" id="cd20294">
    <property type="entry name" value="cupin_KduI_N"/>
    <property type="match status" value="1"/>
</dbReference>
<dbReference type="InterPro" id="IPR014710">
    <property type="entry name" value="RmlC-like_jellyroll"/>
</dbReference>
<dbReference type="EMBL" id="SNQG01000001">
    <property type="protein sequence ID" value="TEW69260.1"/>
    <property type="molecule type" value="Genomic_DNA"/>
</dbReference>
<keyword evidence="5 6" id="KW-0413">Isomerase</keyword>
<dbReference type="AlphaFoldDB" id="A0A4Y8AJQ3"/>
<dbReference type="InterPro" id="IPR027449">
    <property type="entry name" value="KduI_N"/>
</dbReference>
<dbReference type="GO" id="GO:0008270">
    <property type="term" value="F:zinc ion binding"/>
    <property type="evidence" value="ECO:0007669"/>
    <property type="project" value="UniProtKB-UniRule"/>
</dbReference>
<dbReference type="NCBIfam" id="NF002091">
    <property type="entry name" value="PRK00924.1"/>
    <property type="match status" value="1"/>
</dbReference>
<comment type="catalytic activity">
    <reaction evidence="1 6">
        <text>5-dehydro-4-deoxy-D-glucuronate = 3-deoxy-D-glycero-2,5-hexodiulosonate</text>
        <dbReference type="Rhea" id="RHEA:23896"/>
        <dbReference type="ChEBI" id="CHEBI:17117"/>
        <dbReference type="ChEBI" id="CHEBI:29071"/>
        <dbReference type="EC" id="5.3.1.17"/>
    </reaction>
</comment>
<evidence type="ECO:0000256" key="4">
    <source>
        <dbReference type="ARBA" id="ARBA00022833"/>
    </source>
</evidence>
<evidence type="ECO:0000256" key="1">
    <source>
        <dbReference type="ARBA" id="ARBA00000552"/>
    </source>
</evidence>
<dbReference type="Proteomes" id="UP000297248">
    <property type="component" value="Unassembled WGS sequence"/>
</dbReference>
<comment type="function">
    <text evidence="6">Catalyzes the isomerization of 5-dehydro-4-deoxy-D-glucuronate to 3-deoxy-D-glycero-2,5-hexodiulosonate.</text>
</comment>
<protein>
    <recommendedName>
        <fullName evidence="6">4-deoxy-L-threo-5-hexosulose-uronate ketol-isomerase</fullName>
        <ecNumber evidence="6">5.3.1.17</ecNumber>
    </recommendedName>
    <alternativeName>
        <fullName evidence="6">5-keto-4-deoxyuronate isomerase</fullName>
    </alternativeName>
    <alternativeName>
        <fullName evidence="6">DKI isomerase</fullName>
    </alternativeName>
</protein>
<dbReference type="GO" id="GO:0019698">
    <property type="term" value="P:D-galacturonate catabolic process"/>
    <property type="evidence" value="ECO:0007669"/>
    <property type="project" value="TreeGrafter"/>
</dbReference>
<dbReference type="CDD" id="cd20491">
    <property type="entry name" value="cupin_KduI_C"/>
    <property type="match status" value="1"/>
</dbReference>
<accession>A0A4Y8AJQ3</accession>
<dbReference type="HAMAP" id="MF_00687">
    <property type="entry name" value="KduI"/>
    <property type="match status" value="1"/>
</dbReference>
<feature type="binding site" evidence="6">
    <location>
        <position position="220"/>
    </location>
    <ligand>
        <name>Zn(2+)</name>
        <dbReference type="ChEBI" id="CHEBI:29105"/>
    </ligand>
</feature>
<evidence type="ECO:0000313" key="8">
    <source>
        <dbReference type="Proteomes" id="UP000297248"/>
    </source>
</evidence>
<evidence type="ECO:0000256" key="3">
    <source>
        <dbReference type="ARBA" id="ARBA00022723"/>
    </source>
</evidence>
<organism evidence="7 8">
    <name type="scientific">Mucilaginibacter phyllosphaerae</name>
    <dbReference type="NCBI Taxonomy" id="1812349"/>
    <lineage>
        <taxon>Bacteria</taxon>
        <taxon>Pseudomonadati</taxon>
        <taxon>Bacteroidota</taxon>
        <taxon>Sphingobacteriia</taxon>
        <taxon>Sphingobacteriales</taxon>
        <taxon>Sphingobacteriaceae</taxon>
        <taxon>Mucilaginibacter</taxon>
    </lineage>
</organism>
<dbReference type="UniPathway" id="UPA00545">
    <property type="reaction ID" value="UER00826"/>
</dbReference>
<comment type="cofactor">
    <cofactor evidence="6">
        <name>Zn(2+)</name>
        <dbReference type="ChEBI" id="CHEBI:29105"/>
    </cofactor>
    <text evidence="6">Binds 1 zinc ion per subunit.</text>
</comment>
<dbReference type="Gene3D" id="2.60.120.10">
    <property type="entry name" value="Jelly Rolls"/>
    <property type="match status" value="1"/>
</dbReference>
<dbReference type="GO" id="GO:0008697">
    <property type="term" value="F:4-deoxy-L-threo-5-hexosulose-uronate ketol-isomerase activity"/>
    <property type="evidence" value="ECO:0007669"/>
    <property type="project" value="UniProtKB-UniRule"/>
</dbReference>
<feature type="binding site" evidence="6">
    <location>
        <position position="213"/>
    </location>
    <ligand>
        <name>Zn(2+)</name>
        <dbReference type="ChEBI" id="CHEBI:29105"/>
    </ligand>
</feature>
<feature type="binding site" evidence="6">
    <location>
        <position position="262"/>
    </location>
    <ligand>
        <name>Zn(2+)</name>
        <dbReference type="ChEBI" id="CHEBI:29105"/>
    </ligand>
</feature>
<keyword evidence="3 6" id="KW-0479">Metal-binding</keyword>
<dbReference type="PANTHER" id="PTHR38461">
    <property type="entry name" value="4-DEOXY-L-THREO-5-HEXOSULOSE-URONATE KETOL-ISOMERASE"/>
    <property type="match status" value="1"/>
</dbReference>
<feature type="binding site" evidence="6">
    <location>
        <position position="215"/>
    </location>
    <ligand>
        <name>Zn(2+)</name>
        <dbReference type="ChEBI" id="CHEBI:29105"/>
    </ligand>
</feature>
<dbReference type="GO" id="GO:0045490">
    <property type="term" value="P:pectin catabolic process"/>
    <property type="evidence" value="ECO:0007669"/>
    <property type="project" value="UniProtKB-UniRule"/>
</dbReference>
<evidence type="ECO:0000256" key="5">
    <source>
        <dbReference type="ARBA" id="ARBA00023235"/>
    </source>
</evidence>
<dbReference type="SUPFAM" id="SSF51182">
    <property type="entry name" value="RmlC-like cupins"/>
    <property type="match status" value="1"/>
</dbReference>
<dbReference type="PIRSF" id="PIRSF006625">
    <property type="entry name" value="KduI"/>
    <property type="match status" value="1"/>
</dbReference>
<dbReference type="InterPro" id="IPR011051">
    <property type="entry name" value="RmlC_Cupin_sf"/>
</dbReference>